<reference evidence="1 2" key="1">
    <citation type="submission" date="2009-11" db="EMBL/GenBank/DDBJ databases">
        <authorList>
            <person name="Weinstock G."/>
            <person name="Sodergren E."/>
            <person name="Clifton S."/>
            <person name="Fulton L."/>
            <person name="Fulton B."/>
            <person name="Courtney L."/>
            <person name="Fronick C."/>
            <person name="Harrison M."/>
            <person name="Strong C."/>
            <person name="Farmer C."/>
            <person name="Delahaunty K."/>
            <person name="Markovic C."/>
            <person name="Hall O."/>
            <person name="Minx P."/>
            <person name="Tomlinson C."/>
            <person name="Mitreva M."/>
            <person name="Nelson J."/>
            <person name="Hou S."/>
            <person name="Wollam A."/>
            <person name="Pepin K.H."/>
            <person name="Johnson M."/>
            <person name="Bhonagiri V."/>
            <person name="Nash W.E."/>
            <person name="Warren W."/>
            <person name="Chinwalla A."/>
            <person name="Mardis E.R."/>
            <person name="Wilson R.K."/>
        </authorList>
    </citation>
    <scope>NUCLEOTIDE SEQUENCE [LARGE SCALE GENOMIC DNA]</scope>
    <source>
        <strain evidence="1 2">DSM 20093</strain>
    </source>
</reference>
<protein>
    <submittedName>
        <fullName evidence="1">Uncharacterized protein</fullName>
    </submittedName>
</protein>
<sequence>MACNGTMVNAWFPQHTLADTVKQQPSETASTSSGLTSAGDGACVCHSEVARVRQAANGTFAAVQQAMEAVVQATASNTMPQWSGTAASLFHERCITLKQHAHEAMTHIEDVRRRCFYGG</sequence>
<name>D1NU86_9BIFI</name>
<organism evidence="1 2">
    <name type="scientific">Bifidobacterium gallicum DSM 20093 = LMG 11596</name>
    <dbReference type="NCBI Taxonomy" id="561180"/>
    <lineage>
        <taxon>Bacteria</taxon>
        <taxon>Bacillati</taxon>
        <taxon>Actinomycetota</taxon>
        <taxon>Actinomycetes</taxon>
        <taxon>Bifidobacteriales</taxon>
        <taxon>Bifidobacteriaceae</taxon>
        <taxon>Bifidobacterium</taxon>
    </lineage>
</organism>
<dbReference type="Proteomes" id="UP000003656">
    <property type="component" value="Unassembled WGS sequence"/>
</dbReference>
<accession>D1NU86</accession>
<dbReference type="EMBL" id="ABXB03000002">
    <property type="protein sequence ID" value="EFA23290.1"/>
    <property type="molecule type" value="Genomic_DNA"/>
</dbReference>
<dbReference type="AlphaFoldDB" id="D1NU86"/>
<gene>
    <name evidence="1" type="ORF">BIFGAL_03407</name>
</gene>
<proteinExistence type="predicted"/>
<comment type="caution">
    <text evidence="1">The sequence shown here is derived from an EMBL/GenBank/DDBJ whole genome shotgun (WGS) entry which is preliminary data.</text>
</comment>
<dbReference type="STRING" id="561180.BIFGAL_03407"/>
<evidence type="ECO:0000313" key="2">
    <source>
        <dbReference type="Proteomes" id="UP000003656"/>
    </source>
</evidence>
<evidence type="ECO:0000313" key="1">
    <source>
        <dbReference type="EMBL" id="EFA23290.1"/>
    </source>
</evidence>